<name>A0A510DVX7_9CREN</name>
<reference evidence="4" key="1">
    <citation type="submission" date="2018-09" db="EMBL/GenBank/DDBJ databases">
        <title>Complete Genome Sequencing of Sulfolobus sp. JCM 16834.</title>
        <authorList>
            <person name="Kato S."/>
            <person name="Itoh T."/>
            <person name="Ohkuma M."/>
        </authorList>
    </citation>
    <scope>NUCLEOTIDE SEQUENCE [LARGE SCALE GENOMIC DNA]</scope>
    <source>
        <strain evidence="4">IC-007</strain>
    </source>
</reference>
<dbReference type="EMBL" id="AP018930">
    <property type="protein sequence ID" value="BBG27091.1"/>
    <property type="molecule type" value="Genomic_DNA"/>
</dbReference>
<dbReference type="GeneID" id="41717957"/>
<dbReference type="STRING" id="1294262.GCA_001316085_00384"/>
<gene>
    <name evidence="1" type="ORF">IC006_1644</name>
    <name evidence="2" type="ORF">IC007_1621</name>
</gene>
<evidence type="ECO:0000313" key="3">
    <source>
        <dbReference type="Proteomes" id="UP000322983"/>
    </source>
</evidence>
<dbReference type="RefSeq" id="WP_054845012.1">
    <property type="nucleotide sequence ID" value="NZ_AP018929.1"/>
</dbReference>
<dbReference type="Proteomes" id="UP000322983">
    <property type="component" value="Chromosome"/>
</dbReference>
<evidence type="ECO:0000313" key="2">
    <source>
        <dbReference type="EMBL" id="BBG27091.1"/>
    </source>
</evidence>
<accession>A0A510DVX7</accession>
<evidence type="ECO:0000313" key="4">
    <source>
        <dbReference type="Proteomes" id="UP000325030"/>
    </source>
</evidence>
<protein>
    <recommendedName>
        <fullName evidence="5">ArsA HSP20-like domain-containing protein</fullName>
    </recommendedName>
</protein>
<evidence type="ECO:0008006" key="5">
    <source>
        <dbReference type="Google" id="ProtNLM"/>
    </source>
</evidence>
<dbReference type="Proteomes" id="UP000325030">
    <property type="component" value="Chromosome"/>
</dbReference>
<proteinExistence type="predicted"/>
<organism evidence="1 3">
    <name type="scientific">Sulfuracidifex tepidarius</name>
    <dbReference type="NCBI Taxonomy" id="1294262"/>
    <lineage>
        <taxon>Archaea</taxon>
        <taxon>Thermoproteota</taxon>
        <taxon>Thermoprotei</taxon>
        <taxon>Sulfolobales</taxon>
        <taxon>Sulfolobaceae</taxon>
        <taxon>Sulfuracidifex</taxon>
    </lineage>
</organism>
<reference evidence="1 3" key="2">
    <citation type="journal article" date="2020" name="Int. J. Syst. Evol. Microbiol.">
        <title>Sulfuracidifex tepidarius gen. nov., sp. nov. and transfer of Sulfolobus metallicus Huber and Stetter 1992 to the genus Sulfuracidifex as Sulfuracidifex metallicus comb. nov.</title>
        <authorList>
            <person name="Itoh T."/>
            <person name="Miura T."/>
            <person name="Sakai H.D."/>
            <person name="Kato S."/>
            <person name="Ohkuma M."/>
            <person name="Takashina T."/>
        </authorList>
    </citation>
    <scope>NUCLEOTIDE SEQUENCE [LARGE SCALE GENOMIC DNA]</scope>
    <source>
        <strain evidence="1 3">IC-006</strain>
        <strain evidence="2">IC-007</strain>
    </source>
</reference>
<evidence type="ECO:0000313" key="1">
    <source>
        <dbReference type="EMBL" id="BBG24334.1"/>
    </source>
</evidence>
<dbReference type="AlphaFoldDB" id="A0A510DVX7"/>
<sequence>MTSPFEISDDPEVDFLQRGNEVEILLDLRFRDVNLSNVEVRSDSKTLYVYDRSSNNVIKIVTLPFRISSISVNSRNGILVIKGMLEEINSIKPK</sequence>
<accession>A0A510E3K5</accession>
<keyword evidence="3" id="KW-1185">Reference proteome</keyword>
<dbReference type="EMBL" id="AP018929">
    <property type="protein sequence ID" value="BBG24334.1"/>
    <property type="molecule type" value="Genomic_DNA"/>
</dbReference>
<dbReference type="OrthoDB" id="42551at2157"/>
<dbReference type="KEGG" id="step:IC006_1644"/>